<protein>
    <recommendedName>
        <fullName evidence="3">ubiquitinyl hydrolase 1</fullName>
        <ecNumber evidence="3">3.4.19.12</ecNumber>
    </recommendedName>
</protein>
<proteinExistence type="inferred from homology"/>
<dbReference type="PANTHER" id="PTHR24006:SF888">
    <property type="entry name" value="UBIQUITIN CARBOXYL-TERMINAL HYDROLASE 30"/>
    <property type="match status" value="1"/>
</dbReference>
<dbReference type="PROSITE" id="PS00972">
    <property type="entry name" value="USP_1"/>
    <property type="match status" value="1"/>
</dbReference>
<feature type="region of interest" description="Disordered" evidence="8">
    <location>
        <begin position="504"/>
        <end position="556"/>
    </location>
</feature>
<feature type="compositionally biased region" description="Basic and acidic residues" evidence="8">
    <location>
        <begin position="168"/>
        <end position="186"/>
    </location>
</feature>
<dbReference type="InterPro" id="IPR028889">
    <property type="entry name" value="USP"/>
</dbReference>
<feature type="region of interest" description="Disordered" evidence="8">
    <location>
        <begin position="1"/>
        <end position="24"/>
    </location>
</feature>
<sequence>MAKQKSPTPQEVYRARKQREEQERNALLPPGLINHGNTCFMNSVLQGLIATRYLADLVQFNPMPHSVQTSALTLIASKRSPELTNGHELGGEWEQPWTAGLPIGDRFVSVMLKAWGLQGKRQRESMSPRDILASLGQKYEQYLDFRQQDAHEFLRQLLDAMRMEEVDIIKKRQPPPDKNKKGRSESNIKPLSPPPRSRNVRPTSSPLAQVMNGPTEPIPEEERLISFVDMLFGGKLASVLVCQACKHVSHTYEDFNDLSLSIKAEDYARGRKRDKLKEFAKKIRNISGTALGVGMSVQRSSSVPATPRRSSALDDDADVLSSPRRRSIDLVEVDPPVAETSEGHKPAEVLVEVVSANTSPVIPPQDSANRSSGSIEVKDKVGEHVEFAEQEKLDKKEKKEKDEDSWTRLGRRLSVSVGLTKQSKEHRRRSREERKKEKKESPLLSKQLPSMDDEDSVPKAPAPAATFVLPSTDAVNLVVTPEVMSDREHTSLNAVNDKLQAQLSSVTRSLSPSSRPSPGPSPVIPSTPKFPLIARPSSPSLPTKRSKLRPPKLTNEESAYLRQILADINPGPTNPFAIFKPPKDHVGGTAMSHPPNAWLKMSQLAGIEECLRMFTSVEVLDGENMVGCHRCWKIANGLYKPKARQEAHGSESCTDSDDEKQNVGEESIQEQEQQRTPRPNGVIPRSFRVMGIDSSAPTSAYPSATASPSSSVTSFYDSSAHDSVYTGFSEKSANTTVGSRSLKPPLSPHGRPNIYGGLPIPVISTTGPESPLSPPLTARAIPQRQDTLASTSTQPSVVTTLSSRGSLQAPRAYRRRRKEPPFDNTTDSTDDFSDGDSDGSGNMSLCSDASSVHSSAVSPNASRDHLPRPVSPPRSEMKRTEQEPRPSKVPRSKQVIMRPAFKRYLISTPPPVLVVHLKRFQQTSKTPVISFSNGFKKLDDYVSFPEFLDLAPYLAPKKDEFFKSRATGRSRGKRPERCMYRLYAVVVHIGNMLGGHYIAYTALPSSTSSDTARSSSETTGSESEKPLSAAKTRRDWAYISDTVVRLASLEEVLKTKAYICMYERI</sequence>
<dbReference type="SUPFAM" id="SSF54001">
    <property type="entry name" value="Cysteine proteinases"/>
    <property type="match status" value="1"/>
</dbReference>
<dbReference type="EC" id="3.4.19.12" evidence="3"/>
<evidence type="ECO:0000256" key="5">
    <source>
        <dbReference type="ARBA" id="ARBA00022786"/>
    </source>
</evidence>
<feature type="compositionally biased region" description="Polar residues" evidence="8">
    <location>
        <begin position="784"/>
        <end position="806"/>
    </location>
</feature>
<dbReference type="GO" id="GO:0004843">
    <property type="term" value="F:cysteine-type deubiquitinase activity"/>
    <property type="evidence" value="ECO:0007669"/>
    <property type="project" value="UniProtKB-EC"/>
</dbReference>
<feature type="region of interest" description="Disordered" evidence="8">
    <location>
        <begin position="1006"/>
        <end position="1028"/>
    </location>
</feature>
<evidence type="ECO:0000256" key="4">
    <source>
        <dbReference type="ARBA" id="ARBA00022670"/>
    </source>
</evidence>
<dbReference type="GO" id="GO:0016579">
    <property type="term" value="P:protein deubiquitination"/>
    <property type="evidence" value="ECO:0007669"/>
    <property type="project" value="InterPro"/>
</dbReference>
<feature type="compositionally biased region" description="Basic and acidic residues" evidence="8">
    <location>
        <begin position="430"/>
        <end position="441"/>
    </location>
</feature>
<dbReference type="GeneID" id="18810089"/>
<feature type="region of interest" description="Disordered" evidence="8">
    <location>
        <begin position="732"/>
        <end position="893"/>
    </location>
</feature>
<evidence type="ECO:0000256" key="7">
    <source>
        <dbReference type="ARBA" id="ARBA00022807"/>
    </source>
</evidence>
<feature type="compositionally biased region" description="Basic and acidic residues" evidence="8">
    <location>
        <begin position="875"/>
        <end position="886"/>
    </location>
</feature>
<feature type="domain" description="USP" evidence="9">
    <location>
        <begin position="30"/>
        <end position="1065"/>
    </location>
</feature>
<dbReference type="OrthoDB" id="420187at2759"/>
<name>F8NHP8_SERL9</name>
<evidence type="ECO:0000256" key="6">
    <source>
        <dbReference type="ARBA" id="ARBA00022801"/>
    </source>
</evidence>
<dbReference type="Proteomes" id="UP000008064">
    <property type="component" value="Unassembled WGS sequence"/>
</dbReference>
<feature type="compositionally biased region" description="Basic and acidic residues" evidence="8">
    <location>
        <begin position="376"/>
        <end position="406"/>
    </location>
</feature>
<dbReference type="InterPro" id="IPR001394">
    <property type="entry name" value="Peptidase_C19_UCH"/>
</dbReference>
<evidence type="ECO:0000256" key="3">
    <source>
        <dbReference type="ARBA" id="ARBA00012759"/>
    </source>
</evidence>
<dbReference type="GO" id="GO:0005829">
    <property type="term" value="C:cytosol"/>
    <property type="evidence" value="ECO:0007669"/>
    <property type="project" value="TreeGrafter"/>
</dbReference>
<dbReference type="PANTHER" id="PTHR24006">
    <property type="entry name" value="UBIQUITIN CARBOXYL-TERMINAL HYDROLASE"/>
    <property type="match status" value="1"/>
</dbReference>
<dbReference type="PROSITE" id="PS50235">
    <property type="entry name" value="USP_3"/>
    <property type="match status" value="1"/>
</dbReference>
<feature type="compositionally biased region" description="Pro residues" evidence="8">
    <location>
        <begin position="515"/>
        <end position="525"/>
    </location>
</feature>
<feature type="compositionally biased region" description="Polar residues" evidence="8">
    <location>
        <begin position="359"/>
        <end position="374"/>
    </location>
</feature>
<feature type="region of interest" description="Disordered" evidence="8">
    <location>
        <begin position="359"/>
        <end position="461"/>
    </location>
</feature>
<comment type="similarity">
    <text evidence="2">Belongs to the peptidase C19 family.</text>
</comment>
<evidence type="ECO:0000256" key="1">
    <source>
        <dbReference type="ARBA" id="ARBA00000707"/>
    </source>
</evidence>
<keyword evidence="5" id="KW-0833">Ubl conjugation pathway</keyword>
<dbReference type="Gene3D" id="3.90.70.10">
    <property type="entry name" value="Cysteine proteinases"/>
    <property type="match status" value="2"/>
</dbReference>
<dbReference type="PROSITE" id="PS00973">
    <property type="entry name" value="USP_2"/>
    <property type="match status" value="1"/>
</dbReference>
<organism>
    <name type="scientific">Serpula lacrymans var. lacrymans (strain S7.9)</name>
    <name type="common">Dry rot fungus</name>
    <dbReference type="NCBI Taxonomy" id="578457"/>
    <lineage>
        <taxon>Eukaryota</taxon>
        <taxon>Fungi</taxon>
        <taxon>Dikarya</taxon>
        <taxon>Basidiomycota</taxon>
        <taxon>Agaricomycotina</taxon>
        <taxon>Agaricomycetes</taxon>
        <taxon>Agaricomycetidae</taxon>
        <taxon>Boletales</taxon>
        <taxon>Coniophorineae</taxon>
        <taxon>Serpulaceae</taxon>
        <taxon>Serpula</taxon>
    </lineage>
</organism>
<dbReference type="InterPro" id="IPR038765">
    <property type="entry name" value="Papain-like_cys_pep_sf"/>
</dbReference>
<dbReference type="RefSeq" id="XP_007314334.1">
    <property type="nucleotide sequence ID" value="XM_007314272.1"/>
</dbReference>
<evidence type="ECO:0000256" key="2">
    <source>
        <dbReference type="ARBA" id="ARBA00009085"/>
    </source>
</evidence>
<dbReference type="Pfam" id="PF00443">
    <property type="entry name" value="UCH"/>
    <property type="match status" value="1"/>
</dbReference>
<evidence type="ECO:0000256" key="8">
    <source>
        <dbReference type="SAM" id="MobiDB-lite"/>
    </source>
</evidence>
<keyword evidence="4" id="KW-0645">Protease</keyword>
<reference evidence="10" key="1">
    <citation type="submission" date="2011-04" db="EMBL/GenBank/DDBJ databases">
        <title>Evolution of plant cell wall degrading machinery underlies the functional diversity of forest fungi.</title>
        <authorList>
            <consortium name="US DOE Joint Genome Institute (JGI-PGF)"/>
            <person name="Eastwood D.C."/>
            <person name="Floudas D."/>
            <person name="Binder M."/>
            <person name="Majcherczyk A."/>
            <person name="Schneider P."/>
            <person name="Aerts A."/>
            <person name="Asiegbu F.O."/>
            <person name="Baker S.E."/>
            <person name="Barry K."/>
            <person name="Bendiksby M."/>
            <person name="Blumentritt M."/>
            <person name="Coutinho P.M."/>
            <person name="Cullen D."/>
            <person name="Cullen D."/>
            <person name="Gathman A."/>
            <person name="Goodell B."/>
            <person name="Henrissat B."/>
            <person name="Ihrmark K."/>
            <person name="Kauserud H."/>
            <person name="Kohler A."/>
            <person name="LaButti K."/>
            <person name="Lapidus A."/>
            <person name="Lavin J.L."/>
            <person name="Lee Y.-H."/>
            <person name="Lindquist E."/>
            <person name="Lilly W."/>
            <person name="Lucas S."/>
            <person name="Morin E."/>
            <person name="Murat C."/>
            <person name="Oguiza J.A."/>
            <person name="Park J."/>
            <person name="Pisabarro A.G."/>
            <person name="Riley R."/>
            <person name="Rosling A."/>
            <person name="Salamov A."/>
            <person name="Schmidt O."/>
            <person name="Schmutz J."/>
            <person name="Skrede I."/>
            <person name="Stenlid J."/>
            <person name="Wiebenga A."/>
            <person name="Xie X."/>
            <person name="Kues U."/>
            <person name="Hibbett D.S."/>
            <person name="Hoffmeister D."/>
            <person name="Hogberg N."/>
            <person name="Martin F."/>
            <person name="Grigoriev I.V."/>
            <person name="Watkinson S.C."/>
        </authorList>
    </citation>
    <scope>NUCLEOTIDE SEQUENCE</scope>
    <source>
        <strain evidence="10">S7.9</strain>
    </source>
</reference>
<gene>
    <name evidence="10" type="ORF">SERLADRAFT_365232</name>
</gene>
<keyword evidence="6 10" id="KW-0378">Hydrolase</keyword>
<dbReference type="InterPro" id="IPR018200">
    <property type="entry name" value="USP_CS"/>
</dbReference>
<dbReference type="InterPro" id="IPR050164">
    <property type="entry name" value="Peptidase_C19"/>
</dbReference>
<dbReference type="HOGENOM" id="CLU_003952_0_0_1"/>
<feature type="compositionally biased region" description="Low complexity" evidence="8">
    <location>
        <begin position="504"/>
        <end position="514"/>
    </location>
</feature>
<keyword evidence="7" id="KW-0788">Thiol protease</keyword>
<dbReference type="AlphaFoldDB" id="F8NHP8"/>
<feature type="region of interest" description="Disordered" evidence="8">
    <location>
        <begin position="168"/>
        <end position="215"/>
    </location>
</feature>
<dbReference type="GO" id="GO:0005634">
    <property type="term" value="C:nucleus"/>
    <property type="evidence" value="ECO:0007669"/>
    <property type="project" value="TreeGrafter"/>
</dbReference>
<evidence type="ECO:0000313" key="10">
    <source>
        <dbReference type="EMBL" id="EGO30092.1"/>
    </source>
</evidence>
<dbReference type="KEGG" id="sla:SERLADRAFT_365232"/>
<feature type="region of interest" description="Disordered" evidence="8">
    <location>
        <begin position="297"/>
        <end position="320"/>
    </location>
</feature>
<evidence type="ECO:0000259" key="9">
    <source>
        <dbReference type="PROSITE" id="PS50235"/>
    </source>
</evidence>
<feature type="compositionally biased region" description="Acidic residues" evidence="8">
    <location>
        <begin position="828"/>
        <end position="837"/>
    </location>
</feature>
<feature type="region of interest" description="Disordered" evidence="8">
    <location>
        <begin position="647"/>
        <end position="715"/>
    </location>
</feature>
<comment type="catalytic activity">
    <reaction evidence="1">
        <text>Thiol-dependent hydrolysis of ester, thioester, amide, peptide and isopeptide bonds formed by the C-terminal Gly of ubiquitin (a 76-residue protein attached to proteins as an intracellular targeting signal).</text>
        <dbReference type="EC" id="3.4.19.12"/>
    </reaction>
</comment>
<dbReference type="EMBL" id="GL945429">
    <property type="protein sequence ID" value="EGO30092.1"/>
    <property type="molecule type" value="Genomic_DNA"/>
</dbReference>
<feature type="compositionally biased region" description="Low complexity" evidence="8">
    <location>
        <begin position="1006"/>
        <end position="1021"/>
    </location>
</feature>
<feature type="compositionally biased region" description="Low complexity" evidence="8">
    <location>
        <begin position="694"/>
        <end position="714"/>
    </location>
</feature>
<feature type="compositionally biased region" description="Low complexity" evidence="8">
    <location>
        <begin position="839"/>
        <end position="861"/>
    </location>
</feature>
<dbReference type="GO" id="GO:0006508">
    <property type="term" value="P:proteolysis"/>
    <property type="evidence" value="ECO:0007669"/>
    <property type="project" value="UniProtKB-KW"/>
</dbReference>
<accession>F8NHP8</accession>